<dbReference type="EMBL" id="JBDODL010000156">
    <property type="protein sequence ID" value="MES1918929.1"/>
    <property type="molecule type" value="Genomic_DNA"/>
</dbReference>
<feature type="domain" description="TLC" evidence="7">
    <location>
        <begin position="68"/>
        <end position="271"/>
    </location>
</feature>
<name>A0ABV2AHL7_9EUKA</name>
<evidence type="ECO:0000256" key="2">
    <source>
        <dbReference type="ARBA" id="ARBA00022692"/>
    </source>
</evidence>
<evidence type="ECO:0000256" key="1">
    <source>
        <dbReference type="ARBA" id="ARBA00004141"/>
    </source>
</evidence>
<dbReference type="Pfam" id="PF03798">
    <property type="entry name" value="TRAM_LAG1_CLN8"/>
    <property type="match status" value="1"/>
</dbReference>
<organism evidence="8 9">
    <name type="scientific">Bonamia ostreae</name>
    <dbReference type="NCBI Taxonomy" id="126728"/>
    <lineage>
        <taxon>Eukaryota</taxon>
        <taxon>Sar</taxon>
        <taxon>Rhizaria</taxon>
        <taxon>Endomyxa</taxon>
        <taxon>Ascetosporea</taxon>
        <taxon>Haplosporida</taxon>
        <taxon>Bonamia</taxon>
    </lineage>
</organism>
<protein>
    <recommendedName>
        <fullName evidence="7">TLC domain-containing protein</fullName>
    </recommendedName>
</protein>
<dbReference type="PANTHER" id="PTHR12560">
    <property type="entry name" value="LONGEVITY ASSURANCE FACTOR 1 LAG1"/>
    <property type="match status" value="1"/>
</dbReference>
<keyword evidence="2 5" id="KW-0812">Transmembrane</keyword>
<feature type="transmembrane region" description="Helical" evidence="6">
    <location>
        <begin position="241"/>
        <end position="267"/>
    </location>
</feature>
<dbReference type="SMART" id="SM00724">
    <property type="entry name" value="TLC"/>
    <property type="match status" value="1"/>
</dbReference>
<feature type="transmembrane region" description="Helical" evidence="6">
    <location>
        <begin position="73"/>
        <end position="98"/>
    </location>
</feature>
<feature type="transmembrane region" description="Helical" evidence="6">
    <location>
        <begin position="201"/>
        <end position="221"/>
    </location>
</feature>
<dbReference type="InterPro" id="IPR016439">
    <property type="entry name" value="Lag1/Lac1-like"/>
</dbReference>
<keyword evidence="9" id="KW-1185">Reference proteome</keyword>
<dbReference type="PIRSF" id="PIRSF005225">
    <property type="entry name" value="LAG1_LAC1"/>
    <property type="match status" value="1"/>
</dbReference>
<proteinExistence type="predicted"/>
<comment type="subcellular location">
    <subcellularLocation>
        <location evidence="1">Membrane</location>
        <topology evidence="1">Multi-pass membrane protein</topology>
    </subcellularLocation>
</comment>
<dbReference type="PROSITE" id="PS50922">
    <property type="entry name" value="TLC"/>
    <property type="match status" value="1"/>
</dbReference>
<evidence type="ECO:0000256" key="5">
    <source>
        <dbReference type="PROSITE-ProRule" id="PRU00205"/>
    </source>
</evidence>
<accession>A0ABV2AHL7</accession>
<keyword evidence="3 6" id="KW-1133">Transmembrane helix</keyword>
<reference evidence="8 9" key="1">
    <citation type="journal article" date="2024" name="BMC Biol.">
        <title>Comparative genomics of Ascetosporea gives new insight into the evolutionary basis for animal parasitism in Rhizaria.</title>
        <authorList>
            <person name="Hiltunen Thoren M."/>
            <person name="Onut-Brannstrom I."/>
            <person name="Alfjorden A."/>
            <person name="Peckova H."/>
            <person name="Swords F."/>
            <person name="Hooper C."/>
            <person name="Holzer A.S."/>
            <person name="Bass D."/>
            <person name="Burki F."/>
        </authorList>
    </citation>
    <scope>NUCLEOTIDE SEQUENCE [LARGE SCALE GENOMIC DNA]</scope>
    <source>
        <strain evidence="8">20-A016</strain>
    </source>
</reference>
<comment type="caution">
    <text evidence="8">The sequence shown here is derived from an EMBL/GenBank/DDBJ whole genome shotgun (WGS) entry which is preliminary data.</text>
</comment>
<sequence length="285" mass="33463">MFNLLTKPLKWALNPFARKFHGSSALIKDSPVININVLAAVSVILLTARYYFSKISVMKNENLKKIDNKEKTVENLWYSIYYSITTPIGFAICLKKNLYWPIENNLLDVPEAHFPPEIKYFVVFQLSFYISSLVYMVTREKRRKDFCQMVLHHINTIALIHYSVFYGFREIGVLILNVHDITDFFLYTAKYLNGVKNKLKNVCFVAFAVSYFLLRIVYYPIIAYHLHLFLSRADFLCFGEILIGSFMLSVLVVLHVYWFSLILKIVWRIFSGNDQIRDIRSDDED</sequence>
<dbReference type="PANTHER" id="PTHR12560:SF0">
    <property type="entry name" value="LD18904P"/>
    <property type="match status" value="1"/>
</dbReference>
<evidence type="ECO:0000256" key="3">
    <source>
        <dbReference type="ARBA" id="ARBA00022989"/>
    </source>
</evidence>
<keyword evidence="4 5" id="KW-0472">Membrane</keyword>
<feature type="transmembrane region" description="Helical" evidence="6">
    <location>
        <begin position="32"/>
        <end position="52"/>
    </location>
</feature>
<dbReference type="Proteomes" id="UP001439008">
    <property type="component" value="Unassembled WGS sequence"/>
</dbReference>
<dbReference type="InterPro" id="IPR006634">
    <property type="entry name" value="TLC-dom"/>
</dbReference>
<evidence type="ECO:0000256" key="6">
    <source>
        <dbReference type="SAM" id="Phobius"/>
    </source>
</evidence>
<gene>
    <name evidence="8" type="ORF">MHBO_000815</name>
</gene>
<feature type="transmembrane region" description="Helical" evidence="6">
    <location>
        <begin position="118"/>
        <end position="137"/>
    </location>
</feature>
<evidence type="ECO:0000259" key="7">
    <source>
        <dbReference type="PROSITE" id="PS50922"/>
    </source>
</evidence>
<evidence type="ECO:0000313" key="9">
    <source>
        <dbReference type="Proteomes" id="UP001439008"/>
    </source>
</evidence>
<evidence type="ECO:0000256" key="4">
    <source>
        <dbReference type="ARBA" id="ARBA00023136"/>
    </source>
</evidence>
<evidence type="ECO:0000313" key="8">
    <source>
        <dbReference type="EMBL" id="MES1918929.1"/>
    </source>
</evidence>